<dbReference type="SUPFAM" id="SSF48452">
    <property type="entry name" value="TPR-like"/>
    <property type="match status" value="1"/>
</dbReference>
<dbReference type="EMBL" id="BONG01000075">
    <property type="protein sequence ID" value="GIF93902.1"/>
    <property type="molecule type" value="Genomic_DNA"/>
</dbReference>
<evidence type="ECO:0000313" key="2">
    <source>
        <dbReference type="Proteomes" id="UP000619293"/>
    </source>
</evidence>
<reference evidence="1 2" key="1">
    <citation type="submission" date="2021-01" db="EMBL/GenBank/DDBJ databases">
        <title>Whole genome shotgun sequence of Catellatospora chokoriensis NBRC 107358.</title>
        <authorList>
            <person name="Komaki H."/>
            <person name="Tamura T."/>
        </authorList>
    </citation>
    <scope>NUCLEOTIDE SEQUENCE [LARGE SCALE GENOMIC DNA]</scope>
    <source>
        <strain evidence="1 2">NBRC 107358</strain>
    </source>
</reference>
<gene>
    <name evidence="1" type="ORF">Cch02nite_73460</name>
</gene>
<dbReference type="Gene3D" id="1.25.40.10">
    <property type="entry name" value="Tetratricopeptide repeat domain"/>
    <property type="match status" value="1"/>
</dbReference>
<organism evidence="1 2">
    <name type="scientific">Catellatospora chokoriensis</name>
    <dbReference type="NCBI Taxonomy" id="310353"/>
    <lineage>
        <taxon>Bacteria</taxon>
        <taxon>Bacillati</taxon>
        <taxon>Actinomycetota</taxon>
        <taxon>Actinomycetes</taxon>
        <taxon>Micromonosporales</taxon>
        <taxon>Micromonosporaceae</taxon>
        <taxon>Catellatospora</taxon>
    </lineage>
</organism>
<keyword evidence="2" id="KW-1185">Reference proteome</keyword>
<dbReference type="Proteomes" id="UP000619293">
    <property type="component" value="Unassembled WGS sequence"/>
</dbReference>
<dbReference type="RefSeq" id="WP_191841466.1">
    <property type="nucleotide sequence ID" value="NZ_BAAALB010000019.1"/>
</dbReference>
<proteinExistence type="predicted"/>
<dbReference type="InterPro" id="IPR011990">
    <property type="entry name" value="TPR-like_helical_dom_sf"/>
</dbReference>
<protein>
    <submittedName>
        <fullName evidence="1">Uncharacterized protein</fullName>
    </submittedName>
</protein>
<dbReference type="AlphaFoldDB" id="A0A8J3JZF5"/>
<sequence>MTARHPDPTWWTRETFEGVPLDHLLQKHDLGAIFRFLRSRGFSRHVIAAMAGLSETRIRAISHGTQRVTAYEVLTRVADGLHVPRELMGLSHHRQPPPSGPTTELDLAHQLLQAASTGVSQDLVTAWNDRVDQLGRATRSESPDVLADQLVSGTVQLAPLINDHRIPARHRLDLRHNTARIAGLTALTLLKTGDRHRSEHWFATAHQLTAESTSPQLQSWIDAQHAYAAFYHADIASALTLAERARARGTGVGAALAAALLARAHAAVGDHRAALSALDAAIEQTDRLDPTEAIRSAFGYDHAQLAFHRGNTLTALGLHTMARQEHQRALTLYPADDYLDRTLIELDHAESLIHSGEPTHALHMVTAVIRSLTTQRSAGLITDRFGRVLYLVPAAARSHTAYREASQLLRERTTAGARL</sequence>
<name>A0A8J3JZF5_9ACTN</name>
<evidence type="ECO:0000313" key="1">
    <source>
        <dbReference type="EMBL" id="GIF93902.1"/>
    </source>
</evidence>
<accession>A0A8J3JZF5</accession>
<comment type="caution">
    <text evidence="1">The sequence shown here is derived from an EMBL/GenBank/DDBJ whole genome shotgun (WGS) entry which is preliminary data.</text>
</comment>